<accession>C8VY13</accession>
<keyword evidence="6" id="KW-0238">DNA-binding</keyword>
<dbReference type="AlphaFoldDB" id="C8VY13"/>
<reference evidence="9 10" key="1">
    <citation type="journal article" date="2009" name="Stand. Genomic Sci.">
        <title>Complete genome sequence of Desulfotomaculum acetoxidans type strain (5575).</title>
        <authorList>
            <person name="Spring S."/>
            <person name="Lapidus A."/>
            <person name="Schroder M."/>
            <person name="Gleim D."/>
            <person name="Sims D."/>
            <person name="Meincke L."/>
            <person name="Glavina Del Rio T."/>
            <person name="Tice H."/>
            <person name="Copeland A."/>
            <person name="Cheng J.F."/>
            <person name="Lucas S."/>
            <person name="Chen F."/>
            <person name="Nolan M."/>
            <person name="Bruce D."/>
            <person name="Goodwin L."/>
            <person name="Pitluck S."/>
            <person name="Ivanova N."/>
            <person name="Mavromatis K."/>
            <person name="Mikhailova N."/>
            <person name="Pati A."/>
            <person name="Chen A."/>
            <person name="Palaniappan K."/>
            <person name="Land M."/>
            <person name="Hauser L."/>
            <person name="Chang Y.J."/>
            <person name="Jeffries C.D."/>
            <person name="Chain P."/>
            <person name="Saunders E."/>
            <person name="Brettin T."/>
            <person name="Detter J.C."/>
            <person name="Goker M."/>
            <person name="Bristow J."/>
            <person name="Eisen J.A."/>
            <person name="Markowitz V."/>
            <person name="Hugenholtz P."/>
            <person name="Kyrpides N.C."/>
            <person name="Klenk H.P."/>
            <person name="Han C."/>
        </authorList>
    </citation>
    <scope>NUCLEOTIDE SEQUENCE [LARGE SCALE GENOMIC DNA]</scope>
    <source>
        <strain evidence="10">ATCC 49208 / DSM 771 / VKM B-1644</strain>
    </source>
</reference>
<evidence type="ECO:0000256" key="6">
    <source>
        <dbReference type="ARBA" id="ARBA00023125"/>
    </source>
</evidence>
<keyword evidence="5" id="KW-0067">ATP-binding</keyword>
<evidence type="ECO:0000256" key="5">
    <source>
        <dbReference type="ARBA" id="ARBA00022840"/>
    </source>
</evidence>
<dbReference type="HOGENOM" id="CLU_070318_0_0_9"/>
<keyword evidence="1" id="KW-0547">Nucleotide-binding</keyword>
<evidence type="ECO:0000313" key="10">
    <source>
        <dbReference type="Proteomes" id="UP000002217"/>
    </source>
</evidence>
<dbReference type="RefSeq" id="WP_015759317.1">
    <property type="nucleotide sequence ID" value="NC_013216.1"/>
</dbReference>
<protein>
    <recommendedName>
        <fullName evidence="8">PD-(D/E)XK endonuclease-like domain-containing protein</fullName>
    </recommendedName>
</protein>
<evidence type="ECO:0000256" key="3">
    <source>
        <dbReference type="ARBA" id="ARBA00022801"/>
    </source>
</evidence>
<dbReference type="eggNOG" id="COG2887">
    <property type="taxonomic scope" value="Bacteria"/>
</dbReference>
<gene>
    <name evidence="9" type="ordered locus">Dtox_3949</name>
</gene>
<name>C8VY13_DESAS</name>
<evidence type="ECO:0000313" key="9">
    <source>
        <dbReference type="EMBL" id="ACV64642.1"/>
    </source>
</evidence>
<evidence type="ECO:0000256" key="7">
    <source>
        <dbReference type="ARBA" id="ARBA00023204"/>
    </source>
</evidence>
<feature type="domain" description="PD-(D/E)XK endonuclease-like" evidence="8">
    <location>
        <begin position="11"/>
        <end position="241"/>
    </location>
</feature>
<evidence type="ECO:0000256" key="2">
    <source>
        <dbReference type="ARBA" id="ARBA00022763"/>
    </source>
</evidence>
<dbReference type="Gene3D" id="3.90.320.10">
    <property type="match status" value="1"/>
</dbReference>
<keyword evidence="4" id="KW-0347">Helicase</keyword>
<sequence>MLSARLKNLYFSQQSLNIYNTCALKFRLRHIDGLYWPQSRTTEEEKHSIEKGRQFHLLAQRYYSCLDNTVPRGSPYEHDLRQWLDSLRNTFAMTGENSYYPEFTLRLNRNGIKLQAQYDLIVLTPDNSLIIYDWKTDARPLRKTELLNRMQTMLYLFLLAETASVITAGQAVEPEKIKMIYWNPIFAGQNIEIDYSAARHKDFARYITGLIKRILQLNYPDFQATEEKNHCGRCEYSPICRGEKSRAEIEFDSIEDAVEEINEDYLSFENF</sequence>
<dbReference type="GO" id="GO:0005524">
    <property type="term" value="F:ATP binding"/>
    <property type="evidence" value="ECO:0007669"/>
    <property type="project" value="UniProtKB-KW"/>
</dbReference>
<evidence type="ECO:0000256" key="4">
    <source>
        <dbReference type="ARBA" id="ARBA00022806"/>
    </source>
</evidence>
<dbReference type="STRING" id="485916.Dtox_3949"/>
<evidence type="ECO:0000256" key="1">
    <source>
        <dbReference type="ARBA" id="ARBA00022741"/>
    </source>
</evidence>
<dbReference type="GO" id="GO:0003677">
    <property type="term" value="F:DNA binding"/>
    <property type="evidence" value="ECO:0007669"/>
    <property type="project" value="UniProtKB-KW"/>
</dbReference>
<dbReference type="InterPro" id="IPR038726">
    <property type="entry name" value="PDDEXK_AddAB-type"/>
</dbReference>
<dbReference type="GO" id="GO:0006281">
    <property type="term" value="P:DNA repair"/>
    <property type="evidence" value="ECO:0007669"/>
    <property type="project" value="UniProtKB-KW"/>
</dbReference>
<dbReference type="OrthoDB" id="306181at2"/>
<organism evidence="9 10">
    <name type="scientific">Desulfofarcimen acetoxidans (strain ATCC 49208 / DSM 771 / KCTC 5769 / VKM B-1644 / 5575)</name>
    <name type="common">Desulfotomaculum acetoxidans</name>
    <dbReference type="NCBI Taxonomy" id="485916"/>
    <lineage>
        <taxon>Bacteria</taxon>
        <taxon>Bacillati</taxon>
        <taxon>Bacillota</taxon>
        <taxon>Clostridia</taxon>
        <taxon>Eubacteriales</taxon>
        <taxon>Peptococcaceae</taxon>
        <taxon>Desulfofarcimen</taxon>
    </lineage>
</organism>
<dbReference type="InterPro" id="IPR011604">
    <property type="entry name" value="PDDEXK-like_dom_sf"/>
</dbReference>
<keyword evidence="7" id="KW-0234">DNA repair</keyword>
<dbReference type="EMBL" id="CP001720">
    <property type="protein sequence ID" value="ACV64642.1"/>
    <property type="molecule type" value="Genomic_DNA"/>
</dbReference>
<dbReference type="Pfam" id="PF12705">
    <property type="entry name" value="PDDEXK_1"/>
    <property type="match status" value="1"/>
</dbReference>
<dbReference type="Proteomes" id="UP000002217">
    <property type="component" value="Chromosome"/>
</dbReference>
<dbReference type="GO" id="GO:0016787">
    <property type="term" value="F:hydrolase activity"/>
    <property type="evidence" value="ECO:0007669"/>
    <property type="project" value="UniProtKB-KW"/>
</dbReference>
<dbReference type="GO" id="GO:0004386">
    <property type="term" value="F:helicase activity"/>
    <property type="evidence" value="ECO:0007669"/>
    <property type="project" value="UniProtKB-KW"/>
</dbReference>
<keyword evidence="10" id="KW-1185">Reference proteome</keyword>
<proteinExistence type="predicted"/>
<dbReference type="KEGG" id="dae:Dtox_3949"/>
<evidence type="ECO:0000259" key="8">
    <source>
        <dbReference type="Pfam" id="PF12705"/>
    </source>
</evidence>
<keyword evidence="3" id="KW-0378">Hydrolase</keyword>
<keyword evidence="2" id="KW-0227">DNA damage</keyword>